<dbReference type="Pfam" id="PF03123">
    <property type="entry name" value="CAT_RBD"/>
    <property type="match status" value="1"/>
</dbReference>
<dbReference type="PANTHER" id="PTHR30185">
    <property type="entry name" value="CRYPTIC BETA-GLUCOSIDE BGL OPERON ANTITERMINATOR"/>
    <property type="match status" value="1"/>
</dbReference>
<dbReference type="GO" id="GO:0006355">
    <property type="term" value="P:regulation of DNA-templated transcription"/>
    <property type="evidence" value="ECO:0007669"/>
    <property type="project" value="InterPro"/>
</dbReference>
<dbReference type="PROSITE" id="PS51372">
    <property type="entry name" value="PRD_2"/>
    <property type="match status" value="2"/>
</dbReference>
<name>A0A4R3YI31_9FIRM</name>
<sequence length="275" mass="31911">MVILKVFNNNSVAAISNSGSDIILVGSGIGFHKKVGDQVDESKIERTYVFQDDQKTRFEKSLEKIPTVYFEIAEYIVSNASKKLHTEFSGEIFLAISDHISFAIKRKLEGIYLPNVLLNETKTLYKEEYAIGKWALYYIYKRTKVKLDEDEAGYIALHLVNFSLNADSHYTVKVLSLTKEVLEIIQKTMKITLDQDSFAYSRISTHLKYLGERVFKNNPIELKDTTSDIRTFFEDDVRMTLCMNRIVNHVRDKYGYILSPNEQTYLYLHIKRNLE</sequence>
<dbReference type="GO" id="GO:0003723">
    <property type="term" value="F:RNA binding"/>
    <property type="evidence" value="ECO:0007669"/>
    <property type="project" value="InterPro"/>
</dbReference>
<evidence type="ECO:0000259" key="2">
    <source>
        <dbReference type="PROSITE" id="PS51372"/>
    </source>
</evidence>
<feature type="domain" description="PRD" evidence="2">
    <location>
        <begin position="170"/>
        <end position="275"/>
    </location>
</feature>
<comment type="caution">
    <text evidence="3">The sequence shown here is derived from an EMBL/GenBank/DDBJ whole genome shotgun (WGS) entry which is preliminary data.</text>
</comment>
<dbReference type="SMART" id="SM01061">
    <property type="entry name" value="CAT_RBD"/>
    <property type="match status" value="1"/>
</dbReference>
<dbReference type="InterPro" id="IPR036650">
    <property type="entry name" value="CAT_RNA-bd_dom_sf"/>
</dbReference>
<keyword evidence="4" id="KW-1185">Reference proteome</keyword>
<evidence type="ECO:0000313" key="4">
    <source>
        <dbReference type="Proteomes" id="UP000295515"/>
    </source>
</evidence>
<evidence type="ECO:0000256" key="1">
    <source>
        <dbReference type="ARBA" id="ARBA00022737"/>
    </source>
</evidence>
<keyword evidence="1" id="KW-0677">Repeat</keyword>
<dbReference type="GeneID" id="98916640"/>
<dbReference type="InterPro" id="IPR036634">
    <property type="entry name" value="PRD_sf"/>
</dbReference>
<dbReference type="InterPro" id="IPR011608">
    <property type="entry name" value="PRD"/>
</dbReference>
<evidence type="ECO:0000313" key="3">
    <source>
        <dbReference type="EMBL" id="TCV91672.1"/>
    </source>
</evidence>
<protein>
    <submittedName>
        <fullName evidence="3">BglG family transcriptional antiterminator</fullName>
    </submittedName>
</protein>
<dbReference type="SUPFAM" id="SSF50151">
    <property type="entry name" value="SacY-like RNA-binding domain"/>
    <property type="match status" value="1"/>
</dbReference>
<dbReference type="AlphaFoldDB" id="A0A4R3YI31"/>
<organism evidence="3 4">
    <name type="scientific">Longibaculum muris</name>
    <dbReference type="NCBI Taxonomy" id="1796628"/>
    <lineage>
        <taxon>Bacteria</taxon>
        <taxon>Bacillati</taxon>
        <taxon>Bacillota</taxon>
        <taxon>Erysipelotrichia</taxon>
        <taxon>Erysipelotrichales</taxon>
        <taxon>Coprobacillaceae</taxon>
        <taxon>Longibaculum</taxon>
    </lineage>
</organism>
<dbReference type="EMBL" id="SMCQ01000030">
    <property type="protein sequence ID" value="TCV91672.1"/>
    <property type="molecule type" value="Genomic_DNA"/>
</dbReference>
<reference evidence="3 4" key="1">
    <citation type="submission" date="2019-03" db="EMBL/GenBank/DDBJ databases">
        <title>Genomic Encyclopedia of Type Strains, Phase IV (KMG-IV): sequencing the most valuable type-strain genomes for metagenomic binning, comparative biology and taxonomic classification.</title>
        <authorList>
            <person name="Goeker M."/>
        </authorList>
    </citation>
    <scope>NUCLEOTIDE SEQUENCE [LARGE SCALE GENOMIC DNA]</scope>
    <source>
        <strain evidence="3 4">DSM 29487</strain>
    </source>
</reference>
<dbReference type="Pfam" id="PF00874">
    <property type="entry name" value="PRD"/>
    <property type="match status" value="2"/>
</dbReference>
<proteinExistence type="predicted"/>
<dbReference type="Gene3D" id="2.30.24.10">
    <property type="entry name" value="CAT RNA-binding domain"/>
    <property type="match status" value="1"/>
</dbReference>
<gene>
    <name evidence="3" type="ORF">EDD60_13022</name>
</gene>
<accession>A0A4R3YI31</accession>
<dbReference type="InterPro" id="IPR050661">
    <property type="entry name" value="BglG_antiterminators"/>
</dbReference>
<dbReference type="InterPro" id="IPR004341">
    <property type="entry name" value="CAT_RNA-bd_dom"/>
</dbReference>
<dbReference type="Proteomes" id="UP000295515">
    <property type="component" value="Unassembled WGS sequence"/>
</dbReference>
<dbReference type="Gene3D" id="1.10.1790.10">
    <property type="entry name" value="PRD domain"/>
    <property type="match status" value="2"/>
</dbReference>
<dbReference type="SUPFAM" id="SSF63520">
    <property type="entry name" value="PTS-regulatory domain, PRD"/>
    <property type="match status" value="2"/>
</dbReference>
<dbReference type="RefSeq" id="WP_066450204.1">
    <property type="nucleotide sequence ID" value="NZ_CAUWFI010000011.1"/>
</dbReference>
<feature type="domain" description="PRD" evidence="2">
    <location>
        <begin position="64"/>
        <end position="169"/>
    </location>
</feature>
<dbReference type="PANTHER" id="PTHR30185:SF15">
    <property type="entry name" value="CRYPTIC BETA-GLUCOSIDE BGL OPERON ANTITERMINATOR"/>
    <property type="match status" value="1"/>
</dbReference>